<evidence type="ECO:0000256" key="9">
    <source>
        <dbReference type="PIRNR" id="PIRNR029900"/>
    </source>
</evidence>
<gene>
    <name evidence="11" type="primary">aguA</name>
    <name evidence="16" type="ORF">UCREL1_10645</name>
</gene>
<dbReference type="InterPro" id="IPR005154">
    <property type="entry name" value="Glyco_hydro_67_aGlcAse_N"/>
</dbReference>
<keyword evidence="17" id="KW-1185">Reference proteome</keyword>
<keyword evidence="6 9" id="KW-0326">Glycosidase</keyword>
<dbReference type="Pfam" id="PF07488">
    <property type="entry name" value="Glyco_hydro_67M"/>
    <property type="match status" value="1"/>
</dbReference>
<dbReference type="CDD" id="cd02795">
    <property type="entry name" value="CBM6-CBM35-CBM36_like"/>
    <property type="match status" value="1"/>
</dbReference>
<dbReference type="Gene3D" id="3.30.379.10">
    <property type="entry name" value="Chitobiase/beta-hexosaminidase domain 2-like"/>
    <property type="match status" value="1"/>
</dbReference>
<dbReference type="InterPro" id="IPR017853">
    <property type="entry name" value="GH"/>
</dbReference>
<feature type="domain" description="Glycosyl hydrolase family 67 C-terminal" evidence="14">
    <location>
        <begin position="466"/>
        <end position="688"/>
    </location>
</feature>
<evidence type="ECO:0000259" key="14">
    <source>
        <dbReference type="Pfam" id="PF07477"/>
    </source>
</evidence>
<dbReference type="InterPro" id="IPR011100">
    <property type="entry name" value="Glyco_hydro_67_cat"/>
</dbReference>
<evidence type="ECO:0000256" key="11">
    <source>
        <dbReference type="RuleBase" id="RU361198"/>
    </source>
</evidence>
<evidence type="ECO:0000313" key="16">
    <source>
        <dbReference type="EMBL" id="EMR62419.1"/>
    </source>
</evidence>
<evidence type="ECO:0000256" key="3">
    <source>
        <dbReference type="ARBA" id="ARBA00022651"/>
    </source>
</evidence>
<dbReference type="InterPro" id="IPR029018">
    <property type="entry name" value="Hex-like_dom2"/>
</dbReference>
<evidence type="ECO:0000256" key="8">
    <source>
        <dbReference type="ARBA" id="ARBA00048838"/>
    </source>
</evidence>
<dbReference type="Pfam" id="PF07477">
    <property type="entry name" value="Glyco_hydro_67C"/>
    <property type="match status" value="1"/>
</dbReference>
<feature type="active site" description="Proton acceptor" evidence="10">
    <location>
        <position position="403"/>
    </location>
</feature>
<dbReference type="HOGENOM" id="CLU_007125_2_0_1"/>
<feature type="signal peptide" evidence="12">
    <location>
        <begin position="1"/>
        <end position="15"/>
    </location>
</feature>
<evidence type="ECO:0000256" key="1">
    <source>
        <dbReference type="ARBA" id="ARBA00008833"/>
    </source>
</evidence>
<dbReference type="KEGG" id="ela:UCREL1_10645"/>
<dbReference type="Proteomes" id="UP000012174">
    <property type="component" value="Unassembled WGS sequence"/>
</dbReference>
<dbReference type="EMBL" id="KB707431">
    <property type="protein sequence ID" value="EMR62419.1"/>
    <property type="molecule type" value="Genomic_DNA"/>
</dbReference>
<sequence>MRSIWILASLGVVTAEDGLNAWLRYAELPCDLLRDARVPETIIALNSTEPSPIFTAGQELQKGIRGVTGRELAVSHEGYHGTGSILVGTVEAYTEAGGASQIPELDEDGFWLSTEGDSVEIVGQNERGALYGAFEYLSMIAQGNFSEVAYATNPSAPIRWVNQWDNLDGTIERGYAGLSIFFENNVTVSNVTRVAEYARLLSSIRVNGIVINNVNANPILLNATNLAGLGKIADAMRPWGVRVGISLNFASPQDFGGLDTFDPLDESVIAWWTDITDQIYENVPDMAGYLIKANSEGQPGPITYNRTLADGANIFAKALKPYGGIVMFRAFVYDHHIAYENWYNDRANAAVDFFKDLDDDFDDNVVVQIKYGPIDFQVREAPSPLFAHLRNTATAMELQIAQEYLGQQCHLVYLPPLWRTVLDFDLRVDGQKSVIGTDILTGKTFNKKLSGYAGVVNVGRNTTWLGSHLAMSNLYAYGRLAWDPTDDSVEMLRDWTRLTFGLDESVLDTVERMSMESWPAYENYTGNLGVQTLTDITGPHYGPNPQSQDHNGWGQWTRADGDSIGMDRTVSNGTKNAGQYPTEVAAVFEDVDATPDDLLLWFHHVPYTHVLQSGKTVIQHFYDAHYAGAETAATFPGQWAALEGKVDQERYEEVLFRLVYQAGHAIVWRDAINEFYFNMSSIVDTQGRVGNHPWRFEAEDMELEGYRVTAVTPFEVASGLRIVQTVDNSTAARVSAELPYPDGVYDVAVAYYDLYEGQARYELFLNDRSLGSWVGDLEDKLGYTLTRGIDGHSATRITFRDVEIKKGDVVRVETQPHGRETAPLDYIAVLPRGIVD</sequence>
<evidence type="ECO:0000256" key="6">
    <source>
        <dbReference type="ARBA" id="ARBA00023295"/>
    </source>
</evidence>
<keyword evidence="12" id="KW-0732">Signal</keyword>
<dbReference type="eggNOG" id="ENOG502QWS4">
    <property type="taxonomic scope" value="Eukaryota"/>
</dbReference>
<dbReference type="PANTHER" id="PTHR39207:SF1">
    <property type="entry name" value="ALPHA-GLUCURONIDASE A"/>
    <property type="match status" value="1"/>
</dbReference>
<dbReference type="Gene3D" id="3.90.1330.10">
    <property type="entry name" value="Alpha-glucuronidase, C-terminal domain"/>
    <property type="match status" value="1"/>
</dbReference>
<evidence type="ECO:0000313" key="17">
    <source>
        <dbReference type="Proteomes" id="UP000012174"/>
    </source>
</evidence>
<evidence type="ECO:0000256" key="10">
    <source>
        <dbReference type="PIRSR" id="PIRSR029900-1"/>
    </source>
</evidence>
<comment type="similarity">
    <text evidence="1 9 11">Belongs to the glycosyl hydrolase 67 family.</text>
</comment>
<proteinExistence type="inferred from homology"/>
<evidence type="ECO:0000256" key="5">
    <source>
        <dbReference type="ARBA" id="ARBA00023277"/>
    </source>
</evidence>
<name>M7S8G7_EUTLA</name>
<dbReference type="GO" id="GO:0045493">
    <property type="term" value="P:xylan catabolic process"/>
    <property type="evidence" value="ECO:0007669"/>
    <property type="project" value="UniProtKB-KW"/>
</dbReference>
<feature type="domain" description="Alpha glucuronidase N-terminal" evidence="13">
    <location>
        <begin position="21"/>
        <end position="136"/>
    </location>
</feature>
<dbReference type="PIRSF" id="PIRSF029900">
    <property type="entry name" value="Alpha-glucuronds"/>
    <property type="match status" value="1"/>
</dbReference>
<comment type="catalytic activity">
    <reaction evidence="8 9 11">
        <text>an alpha-D-glucuronoside + H2O = D-glucuronate + an alcohol</text>
        <dbReference type="Rhea" id="RHEA:20005"/>
        <dbReference type="ChEBI" id="CHEBI:15377"/>
        <dbReference type="ChEBI" id="CHEBI:30879"/>
        <dbReference type="ChEBI" id="CHEBI:58720"/>
        <dbReference type="ChEBI" id="CHEBI:58899"/>
        <dbReference type="EC" id="3.2.1.139"/>
    </reaction>
</comment>
<organism evidence="16 17">
    <name type="scientific">Eutypa lata (strain UCR-EL1)</name>
    <name type="common">Grapevine dieback disease fungus</name>
    <name type="synonym">Eutypa armeniacae</name>
    <dbReference type="NCBI Taxonomy" id="1287681"/>
    <lineage>
        <taxon>Eukaryota</taxon>
        <taxon>Fungi</taxon>
        <taxon>Dikarya</taxon>
        <taxon>Ascomycota</taxon>
        <taxon>Pezizomycotina</taxon>
        <taxon>Sordariomycetes</taxon>
        <taxon>Xylariomycetidae</taxon>
        <taxon>Xylariales</taxon>
        <taxon>Diatrypaceae</taxon>
        <taxon>Eutypa</taxon>
    </lineage>
</organism>
<evidence type="ECO:0000259" key="13">
    <source>
        <dbReference type="Pfam" id="PF03648"/>
    </source>
</evidence>
<evidence type="ECO:0000256" key="7">
    <source>
        <dbReference type="ARBA" id="ARBA00023326"/>
    </source>
</evidence>
<evidence type="ECO:0000259" key="15">
    <source>
        <dbReference type="Pfam" id="PF07488"/>
    </source>
</evidence>
<evidence type="ECO:0000256" key="4">
    <source>
        <dbReference type="ARBA" id="ARBA00022801"/>
    </source>
</evidence>
<dbReference type="OrthoDB" id="6501611at2759"/>
<dbReference type="EC" id="3.2.1.139" evidence="2 9"/>
<comment type="subcellular location">
    <subcellularLocation>
        <location evidence="11">Secreted</location>
    </subcellularLocation>
</comment>
<dbReference type="Pfam" id="PF03648">
    <property type="entry name" value="Glyco_hydro_67N"/>
    <property type="match status" value="1"/>
</dbReference>
<keyword evidence="7 11" id="KW-0624">Polysaccharide degradation</keyword>
<dbReference type="GO" id="GO:0005576">
    <property type="term" value="C:extracellular region"/>
    <property type="evidence" value="ECO:0007669"/>
    <property type="project" value="UniProtKB-SubCell"/>
</dbReference>
<feature type="chain" id="PRO_5012452337" description="Alpha-glucuronidase" evidence="12">
    <location>
        <begin position="16"/>
        <end position="836"/>
    </location>
</feature>
<dbReference type="Gene3D" id="3.20.20.80">
    <property type="entry name" value="Glycosidases"/>
    <property type="match status" value="1"/>
</dbReference>
<protein>
    <recommendedName>
        <fullName evidence="2 9">Alpha-glucuronidase</fullName>
        <ecNumber evidence="2 9">3.2.1.139</ecNumber>
    </recommendedName>
</protein>
<feature type="active site" description="Proton donor" evidence="10">
    <location>
        <position position="296"/>
    </location>
</feature>
<dbReference type="OMA" id="IWRAFVY"/>
<feature type="active site" description="Proton acceptor" evidence="10">
    <location>
        <position position="375"/>
    </location>
</feature>
<dbReference type="SUPFAM" id="SSF55545">
    <property type="entry name" value="beta-N-acetylhexosaminidase-like domain"/>
    <property type="match status" value="1"/>
</dbReference>
<dbReference type="InterPro" id="IPR037054">
    <property type="entry name" value="A-glucoronidase_C_sf"/>
</dbReference>
<reference evidence="17" key="1">
    <citation type="journal article" date="2013" name="Genome Announc.">
        <title>Draft genome sequence of the grapevine dieback fungus Eutypa lata UCR-EL1.</title>
        <authorList>
            <person name="Blanco-Ulate B."/>
            <person name="Rolshausen P.E."/>
            <person name="Cantu D."/>
        </authorList>
    </citation>
    <scope>NUCLEOTIDE SEQUENCE [LARGE SCALE GENOMIC DNA]</scope>
    <source>
        <strain evidence="17">UCR-EL1</strain>
    </source>
</reference>
<dbReference type="SUPFAM" id="SSF51445">
    <property type="entry name" value="(Trans)glycosidases"/>
    <property type="match status" value="1"/>
</dbReference>
<dbReference type="STRING" id="1287681.M7S8G7"/>
<evidence type="ECO:0000256" key="2">
    <source>
        <dbReference type="ARBA" id="ARBA00012271"/>
    </source>
</evidence>
<keyword evidence="3 9" id="KW-0858">Xylan degradation</keyword>
<keyword evidence="5 11" id="KW-0119">Carbohydrate metabolism</keyword>
<dbReference type="PANTHER" id="PTHR39207">
    <property type="entry name" value="ALPHA-GLUCURONIDASE A"/>
    <property type="match status" value="1"/>
</dbReference>
<accession>M7S8G7</accession>
<dbReference type="AlphaFoldDB" id="M7S8G7"/>
<dbReference type="InterPro" id="IPR011395">
    <property type="entry name" value="Glyco_hydro_67_aGlcAse"/>
</dbReference>
<feature type="domain" description="Glycosyl hydrolase family 67 catalytic" evidence="15">
    <location>
        <begin position="142"/>
        <end position="464"/>
    </location>
</feature>
<dbReference type="InterPro" id="IPR011099">
    <property type="entry name" value="Glyco_hydro_67_C"/>
</dbReference>
<keyword evidence="4 9" id="KW-0378">Hydrolase</keyword>
<comment type="function">
    <text evidence="11">Alpha-glucuronidase involved in the hydrolysis of xylan, a major structural heterogeneous polysaccharide found in plant biomass representing the second most abundant polysaccharide in the biosphere, after cellulose. Releases 4-O-methylglucuronic acid from xylan.</text>
</comment>
<dbReference type="GO" id="GO:0046559">
    <property type="term" value="F:alpha-glucuronidase activity"/>
    <property type="evidence" value="ECO:0007669"/>
    <property type="project" value="UniProtKB-EC"/>
</dbReference>
<evidence type="ECO:0000256" key="12">
    <source>
        <dbReference type="SAM" id="SignalP"/>
    </source>
</evidence>